<dbReference type="Proteomes" id="UP000218968">
    <property type="component" value="Chromosome"/>
</dbReference>
<evidence type="ECO:0000313" key="7">
    <source>
        <dbReference type="EMBL" id="ATD66066.1"/>
    </source>
</evidence>
<dbReference type="InterPro" id="IPR004481">
    <property type="entry name" value="K/Na/Ca-exchanger"/>
</dbReference>
<feature type="transmembrane region" description="Helical" evidence="5">
    <location>
        <begin position="48"/>
        <end position="67"/>
    </location>
</feature>
<dbReference type="GO" id="GO:0005886">
    <property type="term" value="C:plasma membrane"/>
    <property type="evidence" value="ECO:0007669"/>
    <property type="project" value="TreeGrafter"/>
</dbReference>
<dbReference type="EMBL" id="CP023406">
    <property type="protein sequence ID" value="ATD66066.1"/>
    <property type="molecule type" value="Genomic_DNA"/>
</dbReference>
<evidence type="ECO:0000256" key="1">
    <source>
        <dbReference type="ARBA" id="ARBA00004141"/>
    </source>
</evidence>
<dbReference type="InterPro" id="IPR004837">
    <property type="entry name" value="NaCa_Exmemb"/>
</dbReference>
<feature type="transmembrane region" description="Helical" evidence="5">
    <location>
        <begin position="222"/>
        <end position="246"/>
    </location>
</feature>
<feature type="domain" description="Sodium/calcium exchanger membrane region" evidence="6">
    <location>
        <begin position="190"/>
        <end position="331"/>
    </location>
</feature>
<protein>
    <submittedName>
        <fullName evidence="7">Sodium:calcium antiporter</fullName>
    </submittedName>
</protein>
<gene>
    <name evidence="7" type="ORF">CNR27_00160</name>
</gene>
<keyword evidence="2 5" id="KW-0812">Transmembrane</keyword>
<dbReference type="InterPro" id="IPR044880">
    <property type="entry name" value="NCX_ion-bd_dom_sf"/>
</dbReference>
<evidence type="ECO:0000313" key="8">
    <source>
        <dbReference type="Proteomes" id="UP000218968"/>
    </source>
</evidence>
<dbReference type="KEGG" id="lum:CNR27_00160"/>
<feature type="transmembrane region" description="Helical" evidence="5">
    <location>
        <begin position="119"/>
        <end position="137"/>
    </location>
</feature>
<organism evidence="7 8">
    <name type="scientific">Luteimonas chenhongjianii</name>
    <dbReference type="NCBI Taxonomy" id="2006110"/>
    <lineage>
        <taxon>Bacteria</taxon>
        <taxon>Pseudomonadati</taxon>
        <taxon>Pseudomonadota</taxon>
        <taxon>Gammaproteobacteria</taxon>
        <taxon>Lysobacterales</taxon>
        <taxon>Lysobacteraceae</taxon>
        <taxon>Luteimonas</taxon>
    </lineage>
</organism>
<dbReference type="GO" id="GO:0008273">
    <property type="term" value="F:calcium, potassium:sodium antiporter activity"/>
    <property type="evidence" value="ECO:0007669"/>
    <property type="project" value="TreeGrafter"/>
</dbReference>
<keyword evidence="8" id="KW-1185">Reference proteome</keyword>
<dbReference type="AlphaFoldDB" id="A0A290XAV7"/>
<evidence type="ECO:0000259" key="6">
    <source>
        <dbReference type="Pfam" id="PF01699"/>
    </source>
</evidence>
<accession>A0A290XAV7</accession>
<evidence type="ECO:0000256" key="4">
    <source>
        <dbReference type="ARBA" id="ARBA00023136"/>
    </source>
</evidence>
<feature type="transmembrane region" description="Helical" evidence="5">
    <location>
        <begin position="342"/>
        <end position="364"/>
    </location>
</feature>
<evidence type="ECO:0000256" key="5">
    <source>
        <dbReference type="SAM" id="Phobius"/>
    </source>
</evidence>
<feature type="transmembrane region" description="Helical" evidence="5">
    <location>
        <begin position="149"/>
        <end position="167"/>
    </location>
</feature>
<dbReference type="PANTHER" id="PTHR10846:SF8">
    <property type="entry name" value="INNER MEMBRANE PROTEIN YRBG"/>
    <property type="match status" value="1"/>
</dbReference>
<keyword evidence="3 5" id="KW-1133">Transmembrane helix</keyword>
<name>A0A290XAV7_9GAMM</name>
<dbReference type="GO" id="GO:0006874">
    <property type="term" value="P:intracellular calcium ion homeostasis"/>
    <property type="evidence" value="ECO:0007669"/>
    <property type="project" value="TreeGrafter"/>
</dbReference>
<dbReference type="PANTHER" id="PTHR10846">
    <property type="entry name" value="SODIUM/POTASSIUM/CALCIUM EXCHANGER"/>
    <property type="match status" value="1"/>
</dbReference>
<evidence type="ECO:0000256" key="2">
    <source>
        <dbReference type="ARBA" id="ARBA00022692"/>
    </source>
</evidence>
<dbReference type="NCBIfam" id="TIGR00367">
    <property type="entry name" value="calcium/sodium antiporter"/>
    <property type="match status" value="1"/>
</dbReference>
<dbReference type="OrthoDB" id="9794225at2"/>
<feature type="transmembrane region" description="Helical" evidence="5">
    <location>
        <begin position="316"/>
        <end position="336"/>
    </location>
</feature>
<evidence type="ECO:0000256" key="3">
    <source>
        <dbReference type="ARBA" id="ARBA00022989"/>
    </source>
</evidence>
<proteinExistence type="predicted"/>
<dbReference type="GO" id="GO:0005262">
    <property type="term" value="F:calcium channel activity"/>
    <property type="evidence" value="ECO:0007669"/>
    <property type="project" value="TreeGrafter"/>
</dbReference>
<feature type="transmembrane region" description="Helical" evidence="5">
    <location>
        <begin position="20"/>
        <end position="41"/>
    </location>
</feature>
<feature type="domain" description="Sodium/calcium exchanger membrane region" evidence="6">
    <location>
        <begin position="24"/>
        <end position="164"/>
    </location>
</feature>
<feature type="transmembrane region" description="Helical" evidence="5">
    <location>
        <begin position="253"/>
        <end position="271"/>
    </location>
</feature>
<reference evidence="8" key="1">
    <citation type="submission" date="2017-09" db="EMBL/GenBank/DDBJ databases">
        <title>Luteimonas liuhanmingii sp.nov., isolated from the intestinal contents of Tibetan Plateau Pika in Yushu, Qinghai Province, China.</title>
        <authorList>
            <person name="Gui Z."/>
        </authorList>
    </citation>
    <scope>NUCLEOTIDE SEQUENCE [LARGE SCALE GENOMIC DNA]</scope>
    <source>
        <strain evidence="8">100111</strain>
    </source>
</reference>
<feature type="transmembrane region" description="Helical" evidence="5">
    <location>
        <begin position="291"/>
        <end position="309"/>
    </location>
</feature>
<dbReference type="Pfam" id="PF01699">
    <property type="entry name" value="Na_Ca_ex"/>
    <property type="match status" value="2"/>
</dbReference>
<dbReference type="Gene3D" id="1.20.1420.30">
    <property type="entry name" value="NCX, central ion-binding region"/>
    <property type="match status" value="1"/>
</dbReference>
<keyword evidence="4 5" id="KW-0472">Membrane</keyword>
<comment type="subcellular location">
    <subcellularLocation>
        <location evidence="1">Membrane</location>
        <topology evidence="1">Multi-pass membrane protein</topology>
    </subcellularLocation>
</comment>
<sequence>MASRWCSPACGTSATDAGSGVITVGMLLAGFALLVGGADLLVRGAARLAAASGLSPLVIGLTVVAVGTSAPELATSIGAALSGSPDIALGNVIGSNIANVLLILGLTALIAPLTVSQQLVRMDVPIMLGVSLLVFGLSLDGDLGRGEGIGLLALALAYVGLLLWLAKRQPHADAGTQGDTVAPVWWRDALYVLAGLALLVLGARWLVGGAVRIAELLGVSEMVIGLTVVAVGTSLPELATSILATVRGQRDMAVGNIVGSCIFNLLLVLGATAALSPTDISVGPAVLRFDLPVMTAVALACLPIFFTGFRVRRWEGALFVAYYVAYTAYLLLRSAHYHALPAYSMVMMGFVVPLTAITLALLAARAWRYQRRRRA</sequence>
<feature type="transmembrane region" description="Helical" evidence="5">
    <location>
        <begin position="87"/>
        <end position="112"/>
    </location>
</feature>
<feature type="transmembrane region" description="Helical" evidence="5">
    <location>
        <begin position="188"/>
        <end position="207"/>
    </location>
</feature>